<reference evidence="5 6" key="1">
    <citation type="submission" date="2016-08" db="EMBL/GenBank/DDBJ databases">
        <title>Hymenobacter coccineus sp. nov., Hymenobacter lapidarius sp. nov. and Hymenobacter glacialis sp. nov., isolated from Antarctic soil.</title>
        <authorList>
            <person name="Sedlacek I."/>
            <person name="Kralova S."/>
            <person name="Kyrova K."/>
            <person name="Maslanova I."/>
            <person name="Stankova E."/>
            <person name="Vrbovska V."/>
            <person name="Nemec M."/>
            <person name="Bartak M."/>
            <person name="Svec P."/>
            <person name="Busse H.-J."/>
            <person name="Pantucek R."/>
        </authorList>
    </citation>
    <scope>NUCLEOTIDE SEQUENCE [LARGE SCALE GENOMIC DNA]</scope>
    <source>
        <strain evidence="5 6">CCM 8649</strain>
    </source>
</reference>
<dbReference type="InterPro" id="IPR006665">
    <property type="entry name" value="OmpA-like"/>
</dbReference>
<dbReference type="RefSeq" id="WP_070742392.1">
    <property type="nucleotide sequence ID" value="NZ_MDZA01000099.1"/>
</dbReference>
<dbReference type="PANTHER" id="PTHR30329">
    <property type="entry name" value="STATOR ELEMENT OF FLAGELLAR MOTOR COMPLEX"/>
    <property type="match status" value="1"/>
</dbReference>
<gene>
    <name evidence="5" type="ORF">BEN49_05665</name>
</gene>
<dbReference type="PANTHER" id="PTHR30329:SF21">
    <property type="entry name" value="LIPOPROTEIN YIAD-RELATED"/>
    <property type="match status" value="1"/>
</dbReference>
<dbReference type="PRINTS" id="PR01023">
    <property type="entry name" value="NAFLGMOTY"/>
</dbReference>
<dbReference type="SUPFAM" id="SSF103088">
    <property type="entry name" value="OmpA-like"/>
    <property type="match status" value="1"/>
</dbReference>
<dbReference type="InterPro" id="IPR009282">
    <property type="entry name" value="DUF937"/>
</dbReference>
<dbReference type="EMBL" id="MDZA01000099">
    <property type="protein sequence ID" value="OGX90967.1"/>
    <property type="molecule type" value="Genomic_DNA"/>
</dbReference>
<dbReference type="GO" id="GO:0009279">
    <property type="term" value="C:cell outer membrane"/>
    <property type="evidence" value="ECO:0007669"/>
    <property type="project" value="InterPro"/>
</dbReference>
<evidence type="ECO:0000259" key="4">
    <source>
        <dbReference type="PROSITE" id="PS51123"/>
    </source>
</evidence>
<dbReference type="PROSITE" id="PS51123">
    <property type="entry name" value="OMPA_2"/>
    <property type="match status" value="1"/>
</dbReference>
<dbReference type="OrthoDB" id="9782229at2"/>
<dbReference type="CDD" id="cd07185">
    <property type="entry name" value="OmpA_C-like"/>
    <property type="match status" value="1"/>
</dbReference>
<dbReference type="AlphaFoldDB" id="A0A1G1TJD4"/>
<name>A0A1G1TJD4_9BACT</name>
<comment type="caution">
    <text evidence="5">The sequence shown here is derived from an EMBL/GenBank/DDBJ whole genome shotgun (WGS) entry which is preliminary data.</text>
</comment>
<keyword evidence="6" id="KW-1185">Reference proteome</keyword>
<protein>
    <recommendedName>
        <fullName evidence="4">OmpA-like domain-containing protein</fullName>
    </recommendedName>
</protein>
<feature type="domain" description="OmpA-like" evidence="4">
    <location>
        <begin position="411"/>
        <end position="527"/>
    </location>
</feature>
<dbReference type="Gene3D" id="3.30.1330.60">
    <property type="entry name" value="OmpA-like domain"/>
    <property type="match status" value="1"/>
</dbReference>
<evidence type="ECO:0000256" key="2">
    <source>
        <dbReference type="ARBA" id="ARBA00023136"/>
    </source>
</evidence>
<accession>A0A1G1TJD4</accession>
<evidence type="ECO:0000256" key="1">
    <source>
        <dbReference type="ARBA" id="ARBA00004370"/>
    </source>
</evidence>
<sequence>MSLLLELAQNYFLGSTGRQASLAFDESEPGVRAGLRSAVPLVLGYLLVHAQRPGGAAELAAHAQRAYGSGLLGNLNEWLTGLPSGAAPPEKAPAGQDSDLLRPMLGGDYPAAVAGISQHAGVRPATGRHLLHVALAVGLALLGRHAAQQKLDAAGLASYLASQRDDIRHAVRHLPGEVGGALLDLLSGPPRVTAKVVMQASNPVDRPAAVTERAAGLPPAPRAARADLAPVTAAGGVAGRTGAPTADPYLEEDLAGQPMAAAGAASSTGQPITNPYREEVPAGRPIAAENRLGSRPALVRPVARSAARPSRRWPWLLAVLALAGAGLGYVGWAEFAQTDPAPVASAATVPTPRGGVPATDRYEAASDTYRYSPGRPVVVQLPTGDQLRVGENTAEARLFYLLTGSPKAQPGDAQAGIRLDQVNFAAGTARLPATARAQLTNLGAVLKAFPRARLKVAGFTDNQGPPEASVFLSANRANAVRNAIVAQGVALVRVTAQGYGQAQPLASNDTPQGRAQNRRVHLLLTKK</sequence>
<evidence type="ECO:0000313" key="5">
    <source>
        <dbReference type="EMBL" id="OGX90967.1"/>
    </source>
</evidence>
<dbReference type="Pfam" id="PF00691">
    <property type="entry name" value="OmpA"/>
    <property type="match status" value="1"/>
</dbReference>
<dbReference type="InterPro" id="IPR050330">
    <property type="entry name" value="Bact_OuterMem_StrucFunc"/>
</dbReference>
<organism evidence="5 6">
    <name type="scientific">Hymenobacter coccineus</name>
    <dbReference type="NCBI Taxonomy" id="1908235"/>
    <lineage>
        <taxon>Bacteria</taxon>
        <taxon>Pseudomonadati</taxon>
        <taxon>Bacteroidota</taxon>
        <taxon>Cytophagia</taxon>
        <taxon>Cytophagales</taxon>
        <taxon>Hymenobacteraceae</taxon>
        <taxon>Hymenobacter</taxon>
    </lineage>
</organism>
<dbReference type="PROSITE" id="PS01068">
    <property type="entry name" value="OMPA_1"/>
    <property type="match status" value="1"/>
</dbReference>
<dbReference type="Proteomes" id="UP000177506">
    <property type="component" value="Unassembled WGS sequence"/>
</dbReference>
<evidence type="ECO:0000256" key="3">
    <source>
        <dbReference type="PROSITE-ProRule" id="PRU00473"/>
    </source>
</evidence>
<dbReference type="InterPro" id="IPR036737">
    <property type="entry name" value="OmpA-like_sf"/>
</dbReference>
<keyword evidence="2 3" id="KW-0472">Membrane</keyword>
<dbReference type="InterPro" id="IPR006690">
    <property type="entry name" value="OMPA-like_CS"/>
</dbReference>
<dbReference type="Pfam" id="PF06078">
    <property type="entry name" value="DUF937"/>
    <property type="match status" value="1"/>
</dbReference>
<evidence type="ECO:0000313" key="6">
    <source>
        <dbReference type="Proteomes" id="UP000177506"/>
    </source>
</evidence>
<comment type="subcellular location">
    <subcellularLocation>
        <location evidence="1">Membrane</location>
    </subcellularLocation>
</comment>
<proteinExistence type="predicted"/>